<dbReference type="EMBL" id="BTRK01000003">
    <property type="protein sequence ID" value="GMR44234.1"/>
    <property type="molecule type" value="Genomic_DNA"/>
</dbReference>
<feature type="region of interest" description="Disordered" evidence="1">
    <location>
        <begin position="1"/>
        <end position="22"/>
    </location>
</feature>
<evidence type="ECO:0000313" key="2">
    <source>
        <dbReference type="EMBL" id="GMR41030.1"/>
    </source>
</evidence>
<evidence type="ECO:0000313" key="3">
    <source>
        <dbReference type="EMBL" id="GMR44234.1"/>
    </source>
</evidence>
<name>A0AAN5D6X1_9BILA</name>
<reference evidence="4" key="2">
    <citation type="submission" date="2023-06" db="EMBL/GenBank/DDBJ databases">
        <title>Genome assembly of Pristionchus species.</title>
        <authorList>
            <person name="Yoshida K."/>
            <person name="Sommer R.J."/>
        </authorList>
    </citation>
    <scope>NUCLEOTIDE SEQUENCE</scope>
    <source>
        <strain evidence="4 5">RS5460</strain>
    </source>
</reference>
<evidence type="ECO:0000256" key="1">
    <source>
        <dbReference type="SAM" id="MobiDB-lite"/>
    </source>
</evidence>
<dbReference type="EMBL" id="BTRK01000006">
    <property type="protein sequence ID" value="GMR57521.1"/>
    <property type="molecule type" value="Genomic_DNA"/>
</dbReference>
<proteinExistence type="predicted"/>
<dbReference type="EMBL" id="BTRK01000003">
    <property type="protein sequence ID" value="GMR41030.1"/>
    <property type="molecule type" value="Genomic_DNA"/>
</dbReference>
<comment type="caution">
    <text evidence="4">The sequence shown here is derived from an EMBL/GenBank/DDBJ whole genome shotgun (WGS) entry which is preliminary data.</text>
</comment>
<keyword evidence="5" id="KW-1185">Reference proteome</keyword>
<feature type="compositionally biased region" description="Low complexity" evidence="1">
    <location>
        <begin position="9"/>
        <end position="22"/>
    </location>
</feature>
<sequence>MDNKHDNLAKSMSSLSGDSSELTSPHLPSLIHLLLPTSPRVTAPTDPSQVFFTLRCNSEDESRKVWPELLRQ</sequence>
<accession>A0AAN5D6X1</accession>
<evidence type="ECO:0000313" key="5">
    <source>
        <dbReference type="Proteomes" id="UP001328107"/>
    </source>
</evidence>
<dbReference type="AlphaFoldDB" id="A0AAN5D6X1"/>
<protein>
    <submittedName>
        <fullName evidence="4">Uncharacterized protein</fullName>
    </submittedName>
</protein>
<organism evidence="4 5">
    <name type="scientific">Pristionchus mayeri</name>
    <dbReference type="NCBI Taxonomy" id="1317129"/>
    <lineage>
        <taxon>Eukaryota</taxon>
        <taxon>Metazoa</taxon>
        <taxon>Ecdysozoa</taxon>
        <taxon>Nematoda</taxon>
        <taxon>Chromadorea</taxon>
        <taxon>Rhabditida</taxon>
        <taxon>Rhabditina</taxon>
        <taxon>Diplogasteromorpha</taxon>
        <taxon>Diplogasteroidea</taxon>
        <taxon>Neodiplogasteridae</taxon>
        <taxon>Pristionchus</taxon>
    </lineage>
</organism>
<reference evidence="5" key="1">
    <citation type="submission" date="2022-10" db="EMBL/GenBank/DDBJ databases">
        <title>Genome assembly of Pristionchus species.</title>
        <authorList>
            <person name="Yoshida K."/>
            <person name="Sommer R.J."/>
        </authorList>
    </citation>
    <scope>NUCLEOTIDE SEQUENCE [LARGE SCALE GENOMIC DNA]</scope>
    <source>
        <strain evidence="5">RS5460</strain>
    </source>
</reference>
<evidence type="ECO:0000313" key="4">
    <source>
        <dbReference type="EMBL" id="GMR57521.1"/>
    </source>
</evidence>
<dbReference type="Proteomes" id="UP001328107">
    <property type="component" value="Unassembled WGS sequence"/>
</dbReference>
<gene>
    <name evidence="2" type="ORF">PMAYCL1PPCAC_11225</name>
    <name evidence="3" type="ORF">PMAYCL1PPCAC_14429</name>
    <name evidence="4" type="ORF">PMAYCL1PPCAC_27716</name>
</gene>